<dbReference type="PANTHER" id="PTHR34209:SF1">
    <property type="entry name" value="CALCIUM SENSING RECEPTOR, CHLOROPLASTIC"/>
    <property type="match status" value="1"/>
</dbReference>
<reference evidence="3" key="1">
    <citation type="submission" date="2017-08" db="EMBL/GenBank/DDBJ databases">
        <authorList>
            <person name="Polle J.E."/>
            <person name="Barry K."/>
            <person name="Cushman J."/>
            <person name="Schmutz J."/>
            <person name="Tran D."/>
            <person name="Hathwaick L.T."/>
            <person name="Yim W.C."/>
            <person name="Jenkins J."/>
            <person name="Mckie-Krisberg Z.M."/>
            <person name="Prochnik S."/>
            <person name="Lindquist E."/>
            <person name="Dockter R.B."/>
            <person name="Adam C."/>
            <person name="Molina H."/>
            <person name="Bunkerborg J."/>
            <person name="Jin E."/>
            <person name="Buchheim M."/>
            <person name="Magnuson J."/>
        </authorList>
    </citation>
    <scope>NUCLEOTIDE SEQUENCE</scope>
    <source>
        <strain evidence="3">CCAP 19/18</strain>
    </source>
</reference>
<dbReference type="InterPro" id="IPR044690">
    <property type="entry name" value="CAS_plant"/>
</dbReference>
<accession>A0ABQ7GED8</accession>
<dbReference type="InterPro" id="IPR036873">
    <property type="entry name" value="Rhodanese-like_dom_sf"/>
</dbReference>
<dbReference type="SUPFAM" id="SSF52821">
    <property type="entry name" value="Rhodanese/Cell cycle control phosphatase"/>
    <property type="match status" value="1"/>
</dbReference>
<comment type="caution">
    <text evidence="3">The sequence shown here is derived from an EMBL/GenBank/DDBJ whole genome shotgun (WGS) entry which is preliminary data.</text>
</comment>
<evidence type="ECO:0000313" key="3">
    <source>
        <dbReference type="EMBL" id="KAF5832972.1"/>
    </source>
</evidence>
<dbReference type="InterPro" id="IPR001763">
    <property type="entry name" value="Rhodanese-like_dom"/>
</dbReference>
<dbReference type="CDD" id="cd00158">
    <property type="entry name" value="RHOD"/>
    <property type="match status" value="1"/>
</dbReference>
<evidence type="ECO:0000256" key="1">
    <source>
        <dbReference type="SAM" id="MobiDB-lite"/>
    </source>
</evidence>
<organism evidence="3 4">
    <name type="scientific">Dunaliella salina</name>
    <name type="common">Green alga</name>
    <name type="synonym">Protococcus salinus</name>
    <dbReference type="NCBI Taxonomy" id="3046"/>
    <lineage>
        <taxon>Eukaryota</taxon>
        <taxon>Viridiplantae</taxon>
        <taxon>Chlorophyta</taxon>
        <taxon>core chlorophytes</taxon>
        <taxon>Chlorophyceae</taxon>
        <taxon>CS clade</taxon>
        <taxon>Chlamydomonadales</taxon>
        <taxon>Dunaliellaceae</taxon>
        <taxon>Dunaliella</taxon>
    </lineage>
</organism>
<dbReference type="EMBL" id="MU069837">
    <property type="protein sequence ID" value="KAF5832972.1"/>
    <property type="molecule type" value="Genomic_DNA"/>
</dbReference>
<proteinExistence type="predicted"/>
<dbReference type="PROSITE" id="PS50206">
    <property type="entry name" value="RHODANESE_3"/>
    <property type="match status" value="1"/>
</dbReference>
<name>A0ABQ7GED8_DUNSA</name>
<evidence type="ECO:0000313" key="4">
    <source>
        <dbReference type="Proteomes" id="UP000815325"/>
    </source>
</evidence>
<feature type="domain" description="Rhodanese" evidence="2">
    <location>
        <begin position="238"/>
        <end position="360"/>
    </location>
</feature>
<dbReference type="PANTHER" id="PTHR34209">
    <property type="entry name" value="RHODANESE/CELL CYCLE CONTROL PHOSPHATASE SUPERFAMILY PROTEIN"/>
    <property type="match status" value="1"/>
</dbReference>
<dbReference type="Pfam" id="PF00581">
    <property type="entry name" value="Rhodanese"/>
    <property type="match status" value="1"/>
</dbReference>
<feature type="region of interest" description="Disordered" evidence="1">
    <location>
        <begin position="368"/>
        <end position="388"/>
    </location>
</feature>
<dbReference type="Proteomes" id="UP000815325">
    <property type="component" value="Unassembled WGS sequence"/>
</dbReference>
<keyword evidence="3" id="KW-0675">Receptor</keyword>
<evidence type="ECO:0000259" key="2">
    <source>
        <dbReference type="PROSITE" id="PS50206"/>
    </source>
</evidence>
<feature type="compositionally biased region" description="Low complexity" evidence="1">
    <location>
        <begin position="368"/>
        <end position="377"/>
    </location>
</feature>
<sequence>MMLGRQSVPARRACVSCKAGGSNVPRVVKPKLAGTKQMEQASLLVTANALLAAVPPALAEEGEKAVAAAPAPVQGSTFDSAVDSLINAVQASGSVIKNVDDAVLTAYGALQQGYGVAAPVINDAVKTATPVVQQAWNTTSGVAGPALKSFLPSFQSAEKALESQIPKGLPETATEAYSSASPFLTKFVQFVSSKDPLTLAEYTLAVVVFFVVAPALLGAFRGYSDDVPPAAALNTLVNDGDAVMVDIRTPKEKELSGVPDLPSAASSKAIEVEFAVTEDKKLRDQLRNVKNIESQITALQIAALKKVSKGTKVLLLDKNGSAAKDVAKELARKGFGNVFVINGGFDGRNGWIQSKLQIKPAASLLTSSFRRSGSGSTRAKPQLPAPKS</sequence>
<dbReference type="Gene3D" id="3.40.250.10">
    <property type="entry name" value="Rhodanese-like domain"/>
    <property type="match status" value="1"/>
</dbReference>
<protein>
    <submittedName>
        <fullName evidence="3">Calcium sensing receptor</fullName>
    </submittedName>
</protein>
<gene>
    <name evidence="3" type="ORF">DUNSADRAFT_10959</name>
</gene>
<keyword evidence="4" id="KW-1185">Reference proteome</keyword>